<dbReference type="NCBIfam" id="TIGR04336">
    <property type="entry name" value="AmmeMemoSam_B"/>
    <property type="match status" value="1"/>
</dbReference>
<dbReference type="PANTHER" id="PTHR11060">
    <property type="entry name" value="PROTEIN MEMO1"/>
    <property type="match status" value="1"/>
</dbReference>
<dbReference type="AlphaFoldDB" id="A0AAV4ETF9"/>
<dbReference type="Proteomes" id="UP000762676">
    <property type="component" value="Unassembled WGS sequence"/>
</dbReference>
<dbReference type="PANTHER" id="PTHR11060:SF0">
    <property type="entry name" value="PROTEIN MEMO1"/>
    <property type="match status" value="1"/>
</dbReference>
<keyword evidence="3" id="KW-1185">Reference proteome</keyword>
<evidence type="ECO:0000256" key="1">
    <source>
        <dbReference type="ARBA" id="ARBA00006315"/>
    </source>
</evidence>
<sequence length="152" mass="16260">MQTLLSLGQVQVLDAAHAMEHSLEVQVPFLQRCLKDFHLVPLVVGDASTIAVAEVLEAIWGGDETLVVISTDLSHYHTYDEGRARDAATVKAIEQLTPNLTGGQACGCRPLNGLLEVARQKGMQVSTLEVCNSGDTAGDKNRVVGYAAFALQ</sequence>
<accession>A0AAV4ETF9</accession>
<dbReference type="InterPro" id="IPR002737">
    <property type="entry name" value="MEMO1_fam"/>
</dbReference>
<comment type="similarity">
    <text evidence="1">Belongs to the MEMO1 family.</text>
</comment>
<protein>
    <submittedName>
        <fullName evidence="2">MEMO1 family protein EZMO1_1077</fullName>
    </submittedName>
</protein>
<comment type="caution">
    <text evidence="2">The sequence shown here is derived from an EMBL/GenBank/DDBJ whole genome shotgun (WGS) entry which is preliminary data.</text>
</comment>
<dbReference type="EMBL" id="BMAT01010964">
    <property type="protein sequence ID" value="GFR64054.1"/>
    <property type="molecule type" value="Genomic_DNA"/>
</dbReference>
<evidence type="ECO:0000313" key="3">
    <source>
        <dbReference type="Proteomes" id="UP000762676"/>
    </source>
</evidence>
<organism evidence="2 3">
    <name type="scientific">Elysia marginata</name>
    <dbReference type="NCBI Taxonomy" id="1093978"/>
    <lineage>
        <taxon>Eukaryota</taxon>
        <taxon>Metazoa</taxon>
        <taxon>Spiralia</taxon>
        <taxon>Lophotrochozoa</taxon>
        <taxon>Mollusca</taxon>
        <taxon>Gastropoda</taxon>
        <taxon>Heterobranchia</taxon>
        <taxon>Euthyneura</taxon>
        <taxon>Panpulmonata</taxon>
        <taxon>Sacoglossa</taxon>
        <taxon>Placobranchoidea</taxon>
        <taxon>Plakobranchidae</taxon>
        <taxon>Elysia</taxon>
    </lineage>
</organism>
<dbReference type="Pfam" id="PF01875">
    <property type="entry name" value="Memo"/>
    <property type="match status" value="1"/>
</dbReference>
<dbReference type="CDD" id="cd07361">
    <property type="entry name" value="MEMO_like"/>
    <property type="match status" value="1"/>
</dbReference>
<gene>
    <name evidence="2" type="ORF">ElyMa_005497100</name>
</gene>
<evidence type="ECO:0000313" key="2">
    <source>
        <dbReference type="EMBL" id="GFR64054.1"/>
    </source>
</evidence>
<reference evidence="2 3" key="1">
    <citation type="journal article" date="2021" name="Elife">
        <title>Chloroplast acquisition without the gene transfer in kleptoplastic sea slugs, Plakobranchus ocellatus.</title>
        <authorList>
            <person name="Maeda T."/>
            <person name="Takahashi S."/>
            <person name="Yoshida T."/>
            <person name="Shimamura S."/>
            <person name="Takaki Y."/>
            <person name="Nagai Y."/>
            <person name="Toyoda A."/>
            <person name="Suzuki Y."/>
            <person name="Arimoto A."/>
            <person name="Ishii H."/>
            <person name="Satoh N."/>
            <person name="Nishiyama T."/>
            <person name="Hasebe M."/>
            <person name="Maruyama T."/>
            <person name="Minagawa J."/>
            <person name="Obokata J."/>
            <person name="Shigenobu S."/>
        </authorList>
    </citation>
    <scope>NUCLEOTIDE SEQUENCE [LARGE SCALE GENOMIC DNA]</scope>
</reference>
<proteinExistence type="inferred from homology"/>
<name>A0AAV4ETF9_9GAST</name>
<dbReference type="Gene3D" id="3.40.830.10">
    <property type="entry name" value="LigB-like"/>
    <property type="match status" value="1"/>
</dbReference>